<keyword evidence="1" id="KW-0813">Transport</keyword>
<keyword evidence="5" id="KW-0249">Electron transport</keyword>
<evidence type="ECO:0000313" key="9">
    <source>
        <dbReference type="EMBL" id="QNO54098.1"/>
    </source>
</evidence>
<evidence type="ECO:0000256" key="5">
    <source>
        <dbReference type="ARBA" id="ARBA00022982"/>
    </source>
</evidence>
<dbReference type="InterPro" id="IPR050572">
    <property type="entry name" value="Fe-S_Ferredoxin"/>
</dbReference>
<evidence type="ECO:0000256" key="7">
    <source>
        <dbReference type="ARBA" id="ARBA00023014"/>
    </source>
</evidence>
<organism evidence="9">
    <name type="scientific">Candidatus Methanophaga sp. ANME-1 ERB7</name>
    <dbReference type="NCBI Taxonomy" id="2759913"/>
    <lineage>
        <taxon>Archaea</taxon>
        <taxon>Methanobacteriati</taxon>
        <taxon>Methanobacteriota</taxon>
        <taxon>Stenosarchaea group</taxon>
        <taxon>Methanomicrobia</taxon>
        <taxon>Candidatus Methanophagales</taxon>
        <taxon>Candidatus Methanophagaceae</taxon>
        <taxon>Candidatus Methanophaga</taxon>
    </lineage>
</organism>
<proteinExistence type="predicted"/>
<dbReference type="GO" id="GO:0016491">
    <property type="term" value="F:oxidoreductase activity"/>
    <property type="evidence" value="ECO:0007669"/>
    <property type="project" value="UniProtKB-ARBA"/>
</dbReference>
<dbReference type="PROSITE" id="PS51379">
    <property type="entry name" value="4FE4S_FER_2"/>
    <property type="match status" value="2"/>
</dbReference>
<evidence type="ECO:0000256" key="2">
    <source>
        <dbReference type="ARBA" id="ARBA00022485"/>
    </source>
</evidence>
<feature type="domain" description="4Fe-4S ferredoxin-type" evidence="8">
    <location>
        <begin position="34"/>
        <end position="63"/>
    </location>
</feature>
<dbReference type="AlphaFoldDB" id="A0A7G9Z1G4"/>
<keyword evidence="4" id="KW-0677">Repeat</keyword>
<dbReference type="EMBL" id="MT631662">
    <property type="protein sequence ID" value="QNO56580.1"/>
    <property type="molecule type" value="Genomic_DNA"/>
</dbReference>
<dbReference type="InterPro" id="IPR017896">
    <property type="entry name" value="4Fe4S_Fe-S-bd"/>
</dbReference>
<feature type="domain" description="4Fe-4S ferredoxin-type" evidence="8">
    <location>
        <begin position="1"/>
        <end position="30"/>
    </location>
</feature>
<accession>A0A7G9Z1G4</accession>
<evidence type="ECO:0000256" key="3">
    <source>
        <dbReference type="ARBA" id="ARBA00022723"/>
    </source>
</evidence>
<keyword evidence="7" id="KW-0411">Iron-sulfur</keyword>
<dbReference type="Gene3D" id="3.30.70.20">
    <property type="match status" value="1"/>
</dbReference>
<evidence type="ECO:0000256" key="4">
    <source>
        <dbReference type="ARBA" id="ARBA00022737"/>
    </source>
</evidence>
<dbReference type="PANTHER" id="PTHR43687:SF6">
    <property type="entry name" value="L-ASPARTATE SEMIALDEHYDE SULFURTRANSFERASE IRON-SULFUR SUBUNIT"/>
    <property type="match status" value="1"/>
</dbReference>
<evidence type="ECO:0000256" key="6">
    <source>
        <dbReference type="ARBA" id="ARBA00023004"/>
    </source>
</evidence>
<keyword evidence="2" id="KW-0004">4Fe-4S</keyword>
<evidence type="ECO:0000313" key="10">
    <source>
        <dbReference type="EMBL" id="QNO56580.1"/>
    </source>
</evidence>
<gene>
    <name evidence="10" type="ORF">GDLDPPJJ_00007</name>
    <name evidence="11" type="ORF">HANIDNDE_00001</name>
    <name evidence="9" type="ORF">PCFKKONE_00002</name>
</gene>
<dbReference type="SUPFAM" id="SSF54862">
    <property type="entry name" value="4Fe-4S ferredoxins"/>
    <property type="match status" value="1"/>
</dbReference>
<evidence type="ECO:0000313" key="11">
    <source>
        <dbReference type="EMBL" id="QNO56615.1"/>
    </source>
</evidence>
<sequence>MPAVVDIEKCDGCGNCVEECSVECITLEGEGDDKHAVVNAEECTDCETCIDVCEQGAISMVDAE</sequence>
<dbReference type="EMBL" id="MT631663">
    <property type="protein sequence ID" value="QNO56615.1"/>
    <property type="molecule type" value="Genomic_DNA"/>
</dbReference>
<dbReference type="GO" id="GO:0051539">
    <property type="term" value="F:4 iron, 4 sulfur cluster binding"/>
    <property type="evidence" value="ECO:0007669"/>
    <property type="project" value="UniProtKB-KW"/>
</dbReference>
<dbReference type="GO" id="GO:0046872">
    <property type="term" value="F:metal ion binding"/>
    <property type="evidence" value="ECO:0007669"/>
    <property type="project" value="UniProtKB-KW"/>
</dbReference>
<dbReference type="EMBL" id="MT631562">
    <property type="protein sequence ID" value="QNO54098.1"/>
    <property type="molecule type" value="Genomic_DNA"/>
</dbReference>
<protein>
    <submittedName>
        <fullName evidence="9">Ferredoxin</fullName>
    </submittedName>
</protein>
<name>A0A7G9Z1G4_9EURY</name>
<evidence type="ECO:0000259" key="8">
    <source>
        <dbReference type="PROSITE" id="PS51379"/>
    </source>
</evidence>
<dbReference type="Pfam" id="PF12838">
    <property type="entry name" value="Fer4_7"/>
    <property type="match status" value="1"/>
</dbReference>
<dbReference type="PROSITE" id="PS00198">
    <property type="entry name" value="4FE4S_FER_1"/>
    <property type="match status" value="1"/>
</dbReference>
<keyword evidence="6" id="KW-0408">Iron</keyword>
<keyword evidence="3" id="KW-0479">Metal-binding</keyword>
<dbReference type="PANTHER" id="PTHR43687">
    <property type="entry name" value="ADENYLYLSULFATE REDUCTASE, BETA SUBUNIT"/>
    <property type="match status" value="1"/>
</dbReference>
<dbReference type="InterPro" id="IPR017900">
    <property type="entry name" value="4Fe4S_Fe_S_CS"/>
</dbReference>
<reference evidence="9" key="1">
    <citation type="submission" date="2020-06" db="EMBL/GenBank/DDBJ databases">
        <title>Unique genomic features of the anaerobic methanotrophic archaea.</title>
        <authorList>
            <person name="Chadwick G.L."/>
            <person name="Skennerton C.T."/>
            <person name="Laso-Perez R."/>
            <person name="Leu A.O."/>
            <person name="Speth D.R."/>
            <person name="Yu H."/>
            <person name="Morgan-Lang C."/>
            <person name="Hatzenpichler R."/>
            <person name="Goudeau D."/>
            <person name="Malmstrom R."/>
            <person name="Brazelton W.J."/>
            <person name="Woyke T."/>
            <person name="Hallam S.J."/>
            <person name="Tyson G.W."/>
            <person name="Wegener G."/>
            <person name="Boetius A."/>
            <person name="Orphan V."/>
        </authorList>
    </citation>
    <scope>NUCLEOTIDE SEQUENCE</scope>
</reference>
<evidence type="ECO:0000256" key="1">
    <source>
        <dbReference type="ARBA" id="ARBA00022448"/>
    </source>
</evidence>